<protein>
    <submittedName>
        <fullName evidence="3">DNA polymerase epsilon</fullName>
    </submittedName>
</protein>
<gene>
    <name evidence="3" type="ORF">cyc_00509</name>
</gene>
<keyword evidence="2" id="KW-1133">Transmembrane helix</keyword>
<reference evidence="3 4" key="1">
    <citation type="journal article" date="2016" name="BMC Genomics">
        <title>Comparative genomics reveals Cyclospora cayetanensis possesses coccidia-like metabolism and invasion components but unique surface antigens.</title>
        <authorList>
            <person name="Liu S."/>
            <person name="Wang L."/>
            <person name="Zheng H."/>
            <person name="Xu Z."/>
            <person name="Roellig D.M."/>
            <person name="Li N."/>
            <person name="Frace M.A."/>
            <person name="Tang K."/>
            <person name="Arrowood M.J."/>
            <person name="Moss D.M."/>
            <person name="Zhang L."/>
            <person name="Feng Y."/>
            <person name="Xiao L."/>
        </authorList>
    </citation>
    <scope>NUCLEOTIDE SEQUENCE [LARGE SCALE GENOMIC DNA]</scope>
    <source>
        <strain evidence="3 4">CHN_HEN01</strain>
    </source>
</reference>
<organism evidence="3 4">
    <name type="scientific">Cyclospora cayetanensis</name>
    <dbReference type="NCBI Taxonomy" id="88456"/>
    <lineage>
        <taxon>Eukaryota</taxon>
        <taxon>Sar</taxon>
        <taxon>Alveolata</taxon>
        <taxon>Apicomplexa</taxon>
        <taxon>Conoidasida</taxon>
        <taxon>Coccidia</taxon>
        <taxon>Eucoccidiorida</taxon>
        <taxon>Eimeriorina</taxon>
        <taxon>Eimeriidae</taxon>
        <taxon>Cyclospora</taxon>
    </lineage>
</organism>
<feature type="compositionally biased region" description="Low complexity" evidence="1">
    <location>
        <begin position="29"/>
        <end position="40"/>
    </location>
</feature>
<keyword evidence="4" id="KW-1185">Reference proteome</keyword>
<feature type="compositionally biased region" description="Polar residues" evidence="1">
    <location>
        <begin position="48"/>
        <end position="68"/>
    </location>
</feature>
<evidence type="ECO:0000256" key="1">
    <source>
        <dbReference type="SAM" id="MobiDB-lite"/>
    </source>
</evidence>
<accession>A0A1D3D8L7</accession>
<comment type="caution">
    <text evidence="3">The sequence shown here is derived from an EMBL/GenBank/DDBJ whole genome shotgun (WGS) entry which is preliminary data.</text>
</comment>
<evidence type="ECO:0000313" key="3">
    <source>
        <dbReference type="EMBL" id="OEH79768.1"/>
    </source>
</evidence>
<feature type="region of interest" description="Disordered" evidence="1">
    <location>
        <begin position="1"/>
        <end position="103"/>
    </location>
</feature>
<name>A0A1D3D8L7_9EIME</name>
<feature type="transmembrane region" description="Helical" evidence="2">
    <location>
        <begin position="173"/>
        <end position="194"/>
    </location>
</feature>
<keyword evidence="2" id="KW-0472">Membrane</keyword>
<evidence type="ECO:0000313" key="4">
    <source>
        <dbReference type="Proteomes" id="UP000095192"/>
    </source>
</evidence>
<dbReference type="InParanoid" id="A0A1D3D8L7"/>
<keyword evidence="2" id="KW-0812">Transmembrane</keyword>
<proteinExistence type="predicted"/>
<dbReference type="Proteomes" id="UP000095192">
    <property type="component" value="Unassembled WGS sequence"/>
</dbReference>
<dbReference type="AlphaFoldDB" id="A0A1D3D8L7"/>
<evidence type="ECO:0000256" key="2">
    <source>
        <dbReference type="SAM" id="Phobius"/>
    </source>
</evidence>
<sequence>MTGEDILVDSYEPPELFADEDEEEGNSMQQEGGELQQRLPQQRRHPPSESTATSSQPFSYISNNSVSAATGEPSDSLPFAEAAARPSELPQEQPEEMQHEAEETVNRSAVLMQCGGCPCHLLVFEELEARNLLPSFDLLHLIPMKYTWGLEEPQEVKMNLSMLRFAFDCMQSIMEAGVGCSGQVAFLSSFLAFCRLRRQRKMQTAGSGQVFVLDAFRDIPEYQFDEPRQVTCSTQRQRSLCGGFWGGRGEKAEGDKEAPAAATDRAPCKALCR</sequence>
<dbReference type="EMBL" id="JROU02000284">
    <property type="protein sequence ID" value="OEH79768.1"/>
    <property type="molecule type" value="Genomic_DNA"/>
</dbReference>
<dbReference type="VEuPathDB" id="ToxoDB:cyc_00509"/>